<keyword evidence="2" id="KW-1185">Reference proteome</keyword>
<dbReference type="Proteomes" id="UP001432202">
    <property type="component" value="Chromosome"/>
</dbReference>
<proteinExistence type="predicted"/>
<dbReference type="GeneID" id="89335358"/>
<dbReference type="RefSeq" id="WP_338601994.1">
    <property type="nucleotide sequence ID" value="NZ_CP146016.1"/>
</dbReference>
<name>A0AAX4L3G4_9CREN</name>
<dbReference type="AlphaFoldDB" id="A0AAX4L3G4"/>
<evidence type="ECO:0000313" key="2">
    <source>
        <dbReference type="Proteomes" id="UP001432202"/>
    </source>
</evidence>
<dbReference type="EMBL" id="CP146016">
    <property type="protein sequence ID" value="WWQ60738.1"/>
    <property type="molecule type" value="Genomic_DNA"/>
</dbReference>
<evidence type="ECO:0000313" key="1">
    <source>
        <dbReference type="EMBL" id="WWQ60738.1"/>
    </source>
</evidence>
<reference evidence="1 2" key="1">
    <citation type="submission" date="2024-02" db="EMBL/GenBank/DDBJ databases">
        <title>STSV induces naive adaptation in Sulfolobus.</title>
        <authorList>
            <person name="Xiang X."/>
            <person name="Song M."/>
        </authorList>
    </citation>
    <scope>NUCLEOTIDE SEQUENCE [LARGE SCALE GENOMIC DNA]</scope>
    <source>
        <strain evidence="1 2">RT2</strain>
    </source>
</reference>
<evidence type="ECO:0008006" key="3">
    <source>
        <dbReference type="Google" id="ProtNLM"/>
    </source>
</evidence>
<protein>
    <recommendedName>
        <fullName evidence="3">Transcriptional regulator</fullName>
    </recommendedName>
</protein>
<organism evidence="1 2">
    <name type="scientific">Sulfolobus tengchongensis</name>
    <dbReference type="NCBI Taxonomy" id="207809"/>
    <lineage>
        <taxon>Archaea</taxon>
        <taxon>Thermoproteota</taxon>
        <taxon>Thermoprotei</taxon>
        <taxon>Sulfolobales</taxon>
        <taxon>Sulfolobaceae</taxon>
        <taxon>Sulfolobus</taxon>
    </lineage>
</organism>
<gene>
    <name evidence="1" type="ORF">V6M85_01275</name>
</gene>
<accession>A0AAX4L3G4</accession>
<sequence>MKNLTYCEDGYFTVVPVLKTALILKLVNKGLQLREACKYVNMSITAFERHKKNDVEKIQKIIEDKEISDMINSLSTRIINRENIDSLTFCLLCSKARRLFNLPPCF</sequence>